<gene>
    <name evidence="1" type="ORF">SDC9_59457</name>
</gene>
<protein>
    <submittedName>
        <fullName evidence="1">Uncharacterized protein</fullName>
    </submittedName>
</protein>
<proteinExistence type="predicted"/>
<accession>A0A644XA81</accession>
<reference evidence="1" key="1">
    <citation type="submission" date="2019-08" db="EMBL/GenBank/DDBJ databases">
        <authorList>
            <person name="Kucharzyk K."/>
            <person name="Murdoch R.W."/>
            <person name="Higgins S."/>
            <person name="Loffler F."/>
        </authorList>
    </citation>
    <scope>NUCLEOTIDE SEQUENCE</scope>
</reference>
<name>A0A644XA81_9ZZZZ</name>
<comment type="caution">
    <text evidence="1">The sequence shown here is derived from an EMBL/GenBank/DDBJ whole genome shotgun (WGS) entry which is preliminary data.</text>
</comment>
<evidence type="ECO:0000313" key="1">
    <source>
        <dbReference type="EMBL" id="MPM13102.1"/>
    </source>
</evidence>
<organism evidence="1">
    <name type="scientific">bioreactor metagenome</name>
    <dbReference type="NCBI Taxonomy" id="1076179"/>
    <lineage>
        <taxon>unclassified sequences</taxon>
        <taxon>metagenomes</taxon>
        <taxon>ecological metagenomes</taxon>
    </lineage>
</organism>
<dbReference type="EMBL" id="VSSQ01002067">
    <property type="protein sequence ID" value="MPM13102.1"/>
    <property type="molecule type" value="Genomic_DNA"/>
</dbReference>
<dbReference type="AlphaFoldDB" id="A0A644XA81"/>
<sequence length="81" mass="9061">MGEFTLLQGTAEQNSQFLKTIVEASIDSGNVESILFWDLLEIDSDHWGKGDLLFAFDGVGNFLPTANYYLILQTLFGEIQN</sequence>